<dbReference type="PANTHER" id="PTHR12236">
    <property type="entry name" value="STRUCTURAL CONTITUENT OF CUTICLE"/>
    <property type="match status" value="1"/>
</dbReference>
<sequence length="339" mass="35001">MAGKFLTGVALILAIAGSCRAGFAATYAGYHPAYATYQAPAVYHAAPVVHAPAVYHQAAPVLTKTVVPAAAPLYTKAYAVPSPFVKAAVAAPLPVPVAAPVVKTVAPVAVAAPVLKQVEYESSPRYDFSYGVHDSITGDIKSQVETRDGGNVVGSYSVLDADGFKRTVTYTADDINGFNAVVQREPVVAARALATPVAVAAPAPVAVAAPAPVAVAAPAPVAVAAPAPVASFQSPIYYPHQQVFAPQQVQPVAEQQGEVVEAPVATPPELEPTPIDYNEGQEQQQQQTYPQDQQFPPFSPAPAPESDDSDVVEARSVPEASSTTSTTAAPVTEETKKSA</sequence>
<evidence type="ECO:0000313" key="5">
    <source>
        <dbReference type="Proteomes" id="UP001652661"/>
    </source>
</evidence>
<dbReference type="Proteomes" id="UP001652661">
    <property type="component" value="Chromosome 2L"/>
</dbReference>
<feature type="signal peptide" evidence="4">
    <location>
        <begin position="1"/>
        <end position="21"/>
    </location>
</feature>
<evidence type="ECO:0000256" key="2">
    <source>
        <dbReference type="PROSITE-ProRule" id="PRU00497"/>
    </source>
</evidence>
<accession>A0A6P4JCC7</accession>
<dbReference type="GO" id="GO:0042302">
    <property type="term" value="F:structural constituent of cuticle"/>
    <property type="evidence" value="ECO:0007669"/>
    <property type="project" value="UniProtKB-UniRule"/>
</dbReference>
<dbReference type="Pfam" id="PF00379">
    <property type="entry name" value="Chitin_bind_4"/>
    <property type="match status" value="1"/>
</dbReference>
<dbReference type="PROSITE" id="PS00233">
    <property type="entry name" value="CHIT_BIND_RR_1"/>
    <property type="match status" value="1"/>
</dbReference>
<evidence type="ECO:0000256" key="4">
    <source>
        <dbReference type="SAM" id="SignalP"/>
    </source>
</evidence>
<dbReference type="PROSITE" id="PS51155">
    <property type="entry name" value="CHIT_BIND_RR_2"/>
    <property type="match status" value="1"/>
</dbReference>
<keyword evidence="5" id="KW-1185">Reference proteome</keyword>
<dbReference type="InterPro" id="IPR051217">
    <property type="entry name" value="Insect_Cuticle_Struc_Prot"/>
</dbReference>
<feature type="compositionally biased region" description="Low complexity" evidence="3">
    <location>
        <begin position="317"/>
        <end position="332"/>
    </location>
</feature>
<dbReference type="InterPro" id="IPR000618">
    <property type="entry name" value="Insect_cuticle"/>
</dbReference>
<dbReference type="PRINTS" id="PR00947">
    <property type="entry name" value="CUTICLE"/>
</dbReference>
<proteinExistence type="predicted"/>
<dbReference type="InterPro" id="IPR031311">
    <property type="entry name" value="CHIT_BIND_RR_consensus"/>
</dbReference>
<feature type="region of interest" description="Disordered" evidence="3">
    <location>
        <begin position="266"/>
        <end position="339"/>
    </location>
</feature>
<evidence type="ECO:0000256" key="3">
    <source>
        <dbReference type="SAM" id="MobiDB-lite"/>
    </source>
</evidence>
<reference evidence="5" key="1">
    <citation type="submission" date="2025-05" db="UniProtKB">
        <authorList>
            <consortium name="RefSeq"/>
        </authorList>
    </citation>
    <scope>NUCLEOTIDE SEQUENCE [LARGE SCALE GENOMIC DNA]</scope>
    <source>
        <strain evidence="5">14028-0561.14</strain>
    </source>
</reference>
<evidence type="ECO:0000256" key="1">
    <source>
        <dbReference type="ARBA" id="ARBA00022460"/>
    </source>
</evidence>
<keyword evidence="4" id="KW-0732">Signal</keyword>
<dbReference type="PANTHER" id="PTHR12236:SF46">
    <property type="entry name" value="CUTICULAR PROTEIN 30B-RELATED"/>
    <property type="match status" value="1"/>
</dbReference>
<dbReference type="AlphaFoldDB" id="A0A6P4JCC7"/>
<keyword evidence="1 2" id="KW-0193">Cuticle</keyword>
<dbReference type="GO" id="GO:0031012">
    <property type="term" value="C:extracellular matrix"/>
    <property type="evidence" value="ECO:0007669"/>
    <property type="project" value="TreeGrafter"/>
</dbReference>
<dbReference type="RefSeq" id="XP_017032714.1">
    <property type="nucleotide sequence ID" value="XM_017177225.2"/>
</dbReference>
<name>A0A6P4JCC7_DROKI</name>
<feature type="chain" id="PRO_5027894418" evidence="4">
    <location>
        <begin position="22"/>
        <end position="339"/>
    </location>
</feature>
<organism evidence="5 6">
    <name type="scientific">Drosophila kikkawai</name>
    <name type="common">Fruit fly</name>
    <dbReference type="NCBI Taxonomy" id="30033"/>
    <lineage>
        <taxon>Eukaryota</taxon>
        <taxon>Metazoa</taxon>
        <taxon>Ecdysozoa</taxon>
        <taxon>Arthropoda</taxon>
        <taxon>Hexapoda</taxon>
        <taxon>Insecta</taxon>
        <taxon>Pterygota</taxon>
        <taxon>Neoptera</taxon>
        <taxon>Endopterygota</taxon>
        <taxon>Diptera</taxon>
        <taxon>Brachycera</taxon>
        <taxon>Muscomorpha</taxon>
        <taxon>Ephydroidea</taxon>
        <taxon>Drosophilidae</taxon>
        <taxon>Drosophila</taxon>
        <taxon>Sophophora</taxon>
    </lineage>
</organism>
<dbReference type="PROSITE" id="PS51257">
    <property type="entry name" value="PROKAR_LIPOPROTEIN"/>
    <property type="match status" value="1"/>
</dbReference>
<feature type="compositionally biased region" description="Low complexity" evidence="3">
    <location>
        <begin position="281"/>
        <end position="296"/>
    </location>
</feature>
<dbReference type="GO" id="GO:0005615">
    <property type="term" value="C:extracellular space"/>
    <property type="evidence" value="ECO:0007669"/>
    <property type="project" value="TreeGrafter"/>
</dbReference>
<dbReference type="OrthoDB" id="6381807at2759"/>
<reference evidence="6" key="2">
    <citation type="submission" date="2025-08" db="UniProtKB">
        <authorList>
            <consortium name="RefSeq"/>
        </authorList>
    </citation>
    <scope>IDENTIFICATION</scope>
    <source>
        <strain evidence="6">14028-0561.14</strain>
        <tissue evidence="6">Whole fly</tissue>
    </source>
</reference>
<protein>
    <submittedName>
        <fullName evidence="6">Cuticle protein 19.8</fullName>
    </submittedName>
</protein>
<gene>
    <name evidence="6" type="primary">Cpr31A</name>
</gene>
<evidence type="ECO:0000313" key="6">
    <source>
        <dbReference type="RefSeq" id="XP_017032714.1"/>
    </source>
</evidence>